<gene>
    <name evidence="1" type="ORF">J2750_001878</name>
</gene>
<comment type="caution">
    <text evidence="1">The sequence shown here is derived from an EMBL/GenBank/DDBJ whole genome shotgun (WGS) entry which is preliminary data.</text>
</comment>
<evidence type="ECO:0000313" key="2">
    <source>
        <dbReference type="Proteomes" id="UP001185015"/>
    </source>
</evidence>
<dbReference type="Proteomes" id="UP001185015">
    <property type="component" value="Unassembled WGS sequence"/>
</dbReference>
<dbReference type="AlphaFoldDB" id="A0AA90U076"/>
<sequence length="48" mass="5795">MYHIKIDKTHDDVQIPISFSDIEYMKNTLDDLENEELSFRKYLPMSMV</sequence>
<keyword evidence="2" id="KW-1185">Reference proteome</keyword>
<reference evidence="1 2" key="1">
    <citation type="submission" date="2023-07" db="EMBL/GenBank/DDBJ databases">
        <title>Genomic Encyclopedia of Type Strains, Phase IV (KMG-IV): sequencing the most valuable type-strain genomes for metagenomic binning, comparative biology and taxonomic classification.</title>
        <authorList>
            <person name="Goeker M."/>
        </authorList>
    </citation>
    <scope>NUCLEOTIDE SEQUENCE [LARGE SCALE GENOMIC DNA]</scope>
    <source>
        <strain evidence="1 2">DSM 17273</strain>
    </source>
</reference>
<proteinExistence type="predicted"/>
<protein>
    <submittedName>
        <fullName evidence="1">Uncharacterized protein</fullName>
    </submittedName>
</protein>
<dbReference type="EMBL" id="JAVDQI010000007">
    <property type="protein sequence ID" value="MDR6223410.1"/>
    <property type="molecule type" value="Genomic_DNA"/>
</dbReference>
<accession>A0AA90U076</accession>
<name>A0AA90U076_9EURY</name>
<organism evidence="1 2">
    <name type="scientific">Methanococcoides alaskense</name>
    <dbReference type="NCBI Taxonomy" id="325778"/>
    <lineage>
        <taxon>Archaea</taxon>
        <taxon>Methanobacteriati</taxon>
        <taxon>Methanobacteriota</taxon>
        <taxon>Stenosarchaea group</taxon>
        <taxon>Methanomicrobia</taxon>
        <taxon>Methanosarcinales</taxon>
        <taxon>Methanosarcinaceae</taxon>
        <taxon>Methanococcoides</taxon>
    </lineage>
</organism>
<evidence type="ECO:0000313" key="1">
    <source>
        <dbReference type="EMBL" id="MDR6223410.1"/>
    </source>
</evidence>